<feature type="compositionally biased region" description="Polar residues" evidence="11">
    <location>
        <begin position="623"/>
        <end position="634"/>
    </location>
</feature>
<keyword evidence="4" id="KW-0808">Transferase</keyword>
<feature type="compositionally biased region" description="Acidic residues" evidence="11">
    <location>
        <begin position="482"/>
        <end position="496"/>
    </location>
</feature>
<evidence type="ECO:0000313" key="16">
    <source>
        <dbReference type="Proteomes" id="UP000825002"/>
    </source>
</evidence>
<keyword evidence="16" id="KW-1185">Reference proteome</keyword>
<evidence type="ECO:0000256" key="11">
    <source>
        <dbReference type="SAM" id="MobiDB-lite"/>
    </source>
</evidence>
<dbReference type="PANTHER" id="PTHR12277">
    <property type="entry name" value="ALPHA/BETA HYDROLASE DOMAIN-CONTAINING PROTEIN"/>
    <property type="match status" value="1"/>
</dbReference>
<feature type="domain" description="SAP" evidence="12">
    <location>
        <begin position="17"/>
        <end position="51"/>
    </location>
</feature>
<keyword evidence="5" id="KW-0479">Metal-binding</keyword>
<evidence type="ECO:0000256" key="1">
    <source>
        <dbReference type="ARBA" id="ARBA00004123"/>
    </source>
</evidence>
<keyword evidence="9" id="KW-0539">Nucleus</keyword>
<feature type="region of interest" description="Disordered" evidence="11">
    <location>
        <begin position="476"/>
        <end position="506"/>
    </location>
</feature>
<evidence type="ECO:0000256" key="8">
    <source>
        <dbReference type="ARBA" id="ARBA00022833"/>
    </source>
</evidence>
<name>A0ABQ7SDC8_9ACAR</name>
<dbReference type="InterPro" id="IPR013083">
    <property type="entry name" value="Znf_RING/FYVE/PHD"/>
</dbReference>
<feature type="non-terminal residue" evidence="15">
    <location>
        <position position="1"/>
    </location>
</feature>
<comment type="caution">
    <text evidence="15">The sequence shown here is derived from an EMBL/GenBank/DDBJ whole genome shotgun (WGS) entry which is preliminary data.</text>
</comment>
<dbReference type="Pfam" id="PF02891">
    <property type="entry name" value="zf-MIZ"/>
    <property type="match status" value="1"/>
</dbReference>
<comment type="similarity">
    <text evidence="3">Belongs to the PIAS family.</text>
</comment>
<evidence type="ECO:0000256" key="4">
    <source>
        <dbReference type="ARBA" id="ARBA00022679"/>
    </source>
</evidence>
<evidence type="ECO:0000256" key="3">
    <source>
        <dbReference type="ARBA" id="ARBA00005383"/>
    </source>
</evidence>
<feature type="region of interest" description="Disordered" evidence="11">
    <location>
        <begin position="424"/>
        <end position="461"/>
    </location>
</feature>
<dbReference type="InterPro" id="IPR036361">
    <property type="entry name" value="SAP_dom_sf"/>
</dbReference>
<evidence type="ECO:0000256" key="9">
    <source>
        <dbReference type="ARBA" id="ARBA00023242"/>
    </source>
</evidence>
<evidence type="ECO:0000256" key="10">
    <source>
        <dbReference type="PROSITE-ProRule" id="PRU00452"/>
    </source>
</evidence>
<keyword evidence="6 10" id="KW-0863">Zinc-finger</keyword>
<dbReference type="InterPro" id="IPR004181">
    <property type="entry name" value="Znf_MIZ"/>
</dbReference>
<evidence type="ECO:0000313" key="15">
    <source>
        <dbReference type="EMBL" id="KAG9511415.1"/>
    </source>
</evidence>
<evidence type="ECO:0000259" key="12">
    <source>
        <dbReference type="PROSITE" id="PS50800"/>
    </source>
</evidence>
<dbReference type="PANTHER" id="PTHR12277:SF81">
    <property type="entry name" value="PROTEIN ABHD13"/>
    <property type="match status" value="1"/>
</dbReference>
<dbReference type="PROSITE" id="PS51044">
    <property type="entry name" value="ZF_SP_RING"/>
    <property type="match status" value="1"/>
</dbReference>
<organism evidence="15 16">
    <name type="scientific">Fragariocoptes setiger</name>
    <dbReference type="NCBI Taxonomy" id="1670756"/>
    <lineage>
        <taxon>Eukaryota</taxon>
        <taxon>Metazoa</taxon>
        <taxon>Ecdysozoa</taxon>
        <taxon>Arthropoda</taxon>
        <taxon>Chelicerata</taxon>
        <taxon>Arachnida</taxon>
        <taxon>Acari</taxon>
        <taxon>Acariformes</taxon>
        <taxon>Trombidiformes</taxon>
        <taxon>Prostigmata</taxon>
        <taxon>Eupodina</taxon>
        <taxon>Eriophyoidea</taxon>
        <taxon>Phytoptidae</taxon>
        <taxon>Fragariocoptes</taxon>
    </lineage>
</organism>
<evidence type="ECO:0000259" key="14">
    <source>
        <dbReference type="PROSITE" id="PS51466"/>
    </source>
</evidence>
<feature type="domain" description="SP-RING-type" evidence="13">
    <location>
        <begin position="324"/>
        <end position="405"/>
    </location>
</feature>
<feature type="region of interest" description="Disordered" evidence="11">
    <location>
        <begin position="615"/>
        <end position="634"/>
    </location>
</feature>
<accession>A0ABQ7SDC8</accession>
<evidence type="ECO:0000256" key="7">
    <source>
        <dbReference type="ARBA" id="ARBA00022786"/>
    </source>
</evidence>
<dbReference type="Proteomes" id="UP000825002">
    <property type="component" value="Unassembled WGS sequence"/>
</dbReference>
<dbReference type="PROSITE" id="PS51466">
    <property type="entry name" value="PINIT"/>
    <property type="match status" value="1"/>
</dbReference>
<keyword evidence="15" id="KW-0378">Hydrolase</keyword>
<evidence type="ECO:0000256" key="2">
    <source>
        <dbReference type="ARBA" id="ARBA00004718"/>
    </source>
</evidence>
<dbReference type="SUPFAM" id="SSF68906">
    <property type="entry name" value="SAP domain"/>
    <property type="match status" value="1"/>
</dbReference>
<comment type="pathway">
    <text evidence="2">Protein modification; protein sumoylation.</text>
</comment>
<feature type="domain" description="PINIT" evidence="14">
    <location>
        <begin position="124"/>
        <end position="292"/>
    </location>
</feature>
<dbReference type="Gene3D" id="3.30.40.10">
    <property type="entry name" value="Zinc/RING finger domain, C3HC4 (zinc finger)"/>
    <property type="match status" value="1"/>
</dbReference>
<dbReference type="SUPFAM" id="SSF53474">
    <property type="entry name" value="alpha/beta-Hydrolases"/>
    <property type="match status" value="1"/>
</dbReference>
<gene>
    <name evidence="15" type="primary">ABHD17C</name>
    <name evidence="15" type="ORF">GZH46_00003</name>
</gene>
<dbReference type="InterPro" id="IPR029058">
    <property type="entry name" value="AB_hydrolase_fold"/>
</dbReference>
<feature type="region of interest" description="Disordered" evidence="11">
    <location>
        <begin position="226"/>
        <end position="247"/>
    </location>
</feature>
<evidence type="ECO:0000259" key="13">
    <source>
        <dbReference type="PROSITE" id="PS51044"/>
    </source>
</evidence>
<comment type="subcellular location">
    <subcellularLocation>
        <location evidence="1">Nucleus</location>
    </subcellularLocation>
</comment>
<proteinExistence type="inferred from homology"/>
<reference evidence="15 16" key="1">
    <citation type="submission" date="2020-10" db="EMBL/GenBank/DDBJ databases">
        <authorList>
            <person name="Klimov P.B."/>
            <person name="Dyachkov S.M."/>
            <person name="Chetverikov P.E."/>
        </authorList>
    </citation>
    <scope>NUCLEOTIDE SEQUENCE [LARGE SCALE GENOMIC DNA]</scope>
    <source>
        <strain evidence="15">BMOC 18-1129-001#AD2665</strain>
        <tissue evidence="15">Entire mites</tissue>
    </source>
</reference>
<dbReference type="GO" id="GO:0016787">
    <property type="term" value="F:hydrolase activity"/>
    <property type="evidence" value="ECO:0007669"/>
    <property type="project" value="UniProtKB-KW"/>
</dbReference>
<evidence type="ECO:0000256" key="5">
    <source>
        <dbReference type="ARBA" id="ARBA00022723"/>
    </source>
</evidence>
<evidence type="ECO:0000256" key="6">
    <source>
        <dbReference type="ARBA" id="ARBA00022771"/>
    </source>
</evidence>
<dbReference type="EMBL" id="JAIFTH010000003">
    <property type="protein sequence ID" value="KAG9511415.1"/>
    <property type="molecule type" value="Genomic_DNA"/>
</dbReference>
<dbReference type="Gene3D" id="2.60.120.780">
    <property type="entry name" value="PINIT domain"/>
    <property type="match status" value="1"/>
</dbReference>
<keyword evidence="7" id="KW-0833">Ubl conjugation pathway</keyword>
<keyword evidence="8" id="KW-0862">Zinc</keyword>
<dbReference type="InterPro" id="IPR023321">
    <property type="entry name" value="PINIT"/>
</dbReference>
<dbReference type="Gene3D" id="3.40.50.1820">
    <property type="entry name" value="alpha/beta hydrolase"/>
    <property type="match status" value="1"/>
</dbReference>
<dbReference type="InterPro" id="IPR003034">
    <property type="entry name" value="SAP_dom"/>
</dbReference>
<dbReference type="PROSITE" id="PS50800">
    <property type="entry name" value="SAP"/>
    <property type="match status" value="1"/>
</dbReference>
<dbReference type="Pfam" id="PF14324">
    <property type="entry name" value="PINIT"/>
    <property type="match status" value="1"/>
</dbReference>
<dbReference type="InterPro" id="IPR038654">
    <property type="entry name" value="PINIT_sf"/>
</dbReference>
<dbReference type="Gene3D" id="1.10.720.30">
    <property type="entry name" value="SAP domain"/>
    <property type="match status" value="1"/>
</dbReference>
<protein>
    <submittedName>
        <fullName evidence="15">Alpha/beta hydrolase domain-containing protein 17C</fullName>
    </submittedName>
</protein>
<sequence>TTMTDPRARMEELNSMILRFRVSELHTLLTWANISRTGKKPELVARAQELVQTRYNVQLESKIRELYHQARPGFIPTSNALHRNPSAGLNPPTPYHHNPRHQYHTVTGHMNYNSYLPSSSATCLPPTVQTRIDQTAPVRLKILPFYDILDHLVRPAGLISANRSDMSVNHSSLSFKLSVEQADSIAMSQTSPNVFAKQILLRFCNYDVHSEQNDNFPPSISVKVNDKNVQLPPMPNNPNKPPEELKRPATPLDITPLSKISPYHDNFVVVTWTTNRDTMNAYVVNITLSEKLNSEILLSRLVGKGLRDPEATKAIVREKLASDNDSDIATDVMRGSLICPLGKIRMRKPCRSNTCRHIQCFDALVYLSMNERKPSWVCPICDKPALYQDLMIDGLLTEILKNTPEDTTEVDFYQNGSYGLVSKKDESSKRSALSPPKKRACVQLDEDDEEVDTKPNIAQTPFPDIIRPERAEIEIVTISDSSGDDETDNDENEEARDETPSSPASSCHTICSLYTIPDLPELSPETIESNVGEFSSLTLPTQAGLQAPAQSCVHASQQAAAARSTTNEHTMTFSDLFGLLCCPPCPSSIASKLAFSPPELTYSFEAITYKKPSTDADIDKSNEATVSPSSSSKMNSIASTTALKSASTNLANADDSAERKISIQEQSPLVRVFKLKLNQRAEWQFSKRDLDNVEVFFAHGGRNKRIACMYVRATQNPEYTILYSHGNAADLGHMSSFYLGLGIKINCNIFGYDYSGYGISTGKPSEKNLYSDIEIAWKELRRRYNVSADRVILYGQSIGTVPTADLASKVDFAGVILHSPLTSGLRIAFPNTRRTWFFDAFPNIDKIPKINSPVLVIHGTEDEVIDISHGRSIHSLCKKPVEPLWVEGAGHNDVELFREFLERLKRFINVDLKQRSH</sequence>